<dbReference type="InterPro" id="IPR029069">
    <property type="entry name" value="HotDog_dom_sf"/>
</dbReference>
<evidence type="ECO:0000313" key="3">
    <source>
        <dbReference type="EMBL" id="AEG61020.1"/>
    </source>
</evidence>
<dbReference type="Pfam" id="PF03061">
    <property type="entry name" value="4HBT"/>
    <property type="match status" value="1"/>
</dbReference>
<feature type="domain" description="Thioesterase" evidence="2">
    <location>
        <begin position="48"/>
        <end position="122"/>
    </location>
</feature>
<dbReference type="HOGENOM" id="CLU_089876_11_2_9"/>
<reference evidence="3 4" key="2">
    <citation type="journal article" date="2012" name="Stand. Genomic Sci.">
        <title>Complete genome sequence of the sulfate-reducing firmicute Desulfotomaculum ruminis type strain (DL(T)).</title>
        <authorList>
            <person name="Spring S."/>
            <person name="Visser M."/>
            <person name="Lu M."/>
            <person name="Copeland A."/>
            <person name="Lapidus A."/>
            <person name="Lucas S."/>
            <person name="Cheng J.F."/>
            <person name="Han C."/>
            <person name="Tapia R."/>
            <person name="Goodwin L.A."/>
            <person name="Pitluck S."/>
            <person name="Ivanova N."/>
            <person name="Land M."/>
            <person name="Hauser L."/>
            <person name="Larimer F."/>
            <person name="Rohde M."/>
            <person name="Goker M."/>
            <person name="Detter J.C."/>
            <person name="Kyrpides N.C."/>
            <person name="Woyke T."/>
            <person name="Schaap P.J."/>
            <person name="Plugge C.M."/>
            <person name="Muyzer G."/>
            <person name="Kuever J."/>
            <person name="Pereira I.A."/>
            <person name="Parshina S.N."/>
            <person name="Bernier-Latmani R."/>
            <person name="Stams A.J."/>
            <person name="Klenk H.P."/>
        </authorList>
    </citation>
    <scope>NUCLEOTIDE SEQUENCE [LARGE SCALE GENOMIC DNA]</scope>
    <source>
        <strain evidence="4">ATCC 23193 / DSM 2154 / NCIB 8452 / DL</strain>
    </source>
</reference>
<dbReference type="Proteomes" id="UP000009234">
    <property type="component" value="Chromosome"/>
</dbReference>
<dbReference type="eggNOG" id="COG2050">
    <property type="taxonomic scope" value="Bacteria"/>
</dbReference>
<dbReference type="KEGG" id="dru:Desru_2806"/>
<evidence type="ECO:0000256" key="1">
    <source>
        <dbReference type="ARBA" id="ARBA00022801"/>
    </source>
</evidence>
<accession>F6DRZ6</accession>
<dbReference type="GO" id="GO:0016289">
    <property type="term" value="F:acyl-CoA hydrolase activity"/>
    <property type="evidence" value="ECO:0007669"/>
    <property type="project" value="UniProtKB-ARBA"/>
</dbReference>
<reference evidence="4" key="1">
    <citation type="submission" date="2011-05" db="EMBL/GenBank/DDBJ databases">
        <title>Complete sequence of Desulfotomaculum ruminis DSM 2154.</title>
        <authorList>
            <person name="Lucas S."/>
            <person name="Copeland A."/>
            <person name="Lapidus A."/>
            <person name="Cheng J.-F."/>
            <person name="Goodwin L."/>
            <person name="Pitluck S."/>
            <person name="Lu M."/>
            <person name="Detter J.C."/>
            <person name="Han C."/>
            <person name="Tapia R."/>
            <person name="Land M."/>
            <person name="Hauser L."/>
            <person name="Kyrpides N."/>
            <person name="Ivanova N."/>
            <person name="Mikhailova N."/>
            <person name="Pagani I."/>
            <person name="Stams A.J.M."/>
            <person name="Plugge C.M."/>
            <person name="Muyzer G."/>
            <person name="Kuever J."/>
            <person name="Parshina S.N."/>
            <person name="Ivanova A.E."/>
            <person name="Nazina T.N."/>
            <person name="Brambilla E."/>
            <person name="Spring S."/>
            <person name="Klenk H.-P."/>
            <person name="Woyke T."/>
        </authorList>
    </citation>
    <scope>NUCLEOTIDE SEQUENCE [LARGE SCALE GENOMIC DNA]</scope>
    <source>
        <strain evidence="4">ATCC 23193 / DSM 2154 / NCIB 8452 / DL</strain>
    </source>
</reference>
<dbReference type="Gene3D" id="3.10.129.10">
    <property type="entry name" value="Hotdog Thioesterase"/>
    <property type="match status" value="1"/>
</dbReference>
<keyword evidence="1" id="KW-0378">Hydrolase</keyword>
<dbReference type="SUPFAM" id="SSF54637">
    <property type="entry name" value="Thioesterase/thiol ester dehydrase-isomerase"/>
    <property type="match status" value="1"/>
</dbReference>
<dbReference type="InterPro" id="IPR003736">
    <property type="entry name" value="PAAI_dom"/>
</dbReference>
<protein>
    <submittedName>
        <fullName evidence="3">Thioesterase superfamily protein</fullName>
    </submittedName>
</protein>
<dbReference type="NCBIfam" id="TIGR00369">
    <property type="entry name" value="unchar_dom_1"/>
    <property type="match status" value="1"/>
</dbReference>
<sequence length="140" mass="15448">MDQMKDFMNHFQEKDELANYLGINLVEVRPGYARGVMRVKKELLNGLGVTHGGSLFSLADVVFAAASNSTGVPALSLNVYISFLKASVEGEVLTAVALEENTTRKTGLYRMEIRNEQNELVATAQGQVYRLSNPRPLTKL</sequence>
<gene>
    <name evidence="3" type="ordered locus">Desru_2806</name>
</gene>
<dbReference type="PANTHER" id="PTHR42856:SF1">
    <property type="entry name" value="ACYL-COENZYME A THIOESTERASE PAAI"/>
    <property type="match status" value="1"/>
</dbReference>
<dbReference type="InterPro" id="IPR006683">
    <property type="entry name" value="Thioestr_dom"/>
</dbReference>
<dbReference type="AlphaFoldDB" id="F6DRZ6"/>
<dbReference type="InterPro" id="IPR052723">
    <property type="entry name" value="Acyl-CoA_thioesterase_PaaI"/>
</dbReference>
<keyword evidence="4" id="KW-1185">Reference proteome</keyword>
<evidence type="ECO:0000313" key="4">
    <source>
        <dbReference type="Proteomes" id="UP000009234"/>
    </source>
</evidence>
<evidence type="ECO:0000259" key="2">
    <source>
        <dbReference type="Pfam" id="PF03061"/>
    </source>
</evidence>
<dbReference type="PANTHER" id="PTHR42856">
    <property type="entry name" value="ACYL-COENZYME A THIOESTERASE PAAI"/>
    <property type="match status" value="1"/>
</dbReference>
<proteinExistence type="predicted"/>
<dbReference type="EMBL" id="CP002780">
    <property type="protein sequence ID" value="AEG61020.1"/>
    <property type="molecule type" value="Genomic_DNA"/>
</dbReference>
<name>F6DRZ6_DESRL</name>
<dbReference type="RefSeq" id="WP_013842772.1">
    <property type="nucleotide sequence ID" value="NC_015589.1"/>
</dbReference>
<dbReference type="CDD" id="cd03443">
    <property type="entry name" value="PaaI_thioesterase"/>
    <property type="match status" value="1"/>
</dbReference>
<organism evidence="3 4">
    <name type="scientific">Desulforamulus ruminis (strain ATCC 23193 / DSM 2154 / NCIMB 8452 / DL)</name>
    <name type="common">Desulfotomaculum ruminis</name>
    <dbReference type="NCBI Taxonomy" id="696281"/>
    <lineage>
        <taxon>Bacteria</taxon>
        <taxon>Bacillati</taxon>
        <taxon>Bacillota</taxon>
        <taxon>Clostridia</taxon>
        <taxon>Eubacteriales</taxon>
        <taxon>Peptococcaceae</taxon>
        <taxon>Desulforamulus</taxon>
    </lineage>
</organism>
<dbReference type="STRING" id="696281.Desru_2806"/>